<evidence type="ECO:0000313" key="1">
    <source>
        <dbReference type="EMBL" id="KAJ0097134.1"/>
    </source>
</evidence>
<keyword evidence="2" id="KW-1185">Reference proteome</keyword>
<dbReference type="EMBL" id="CM047901">
    <property type="protein sequence ID" value="KAJ0097134.1"/>
    <property type="molecule type" value="Genomic_DNA"/>
</dbReference>
<reference evidence="2" key="1">
    <citation type="journal article" date="2023" name="G3 (Bethesda)">
        <title>Genome assembly and association tests identify interacting loci associated with vigor, precocity, and sex in interspecific pistachio rootstocks.</title>
        <authorList>
            <person name="Palmer W."/>
            <person name="Jacygrad E."/>
            <person name="Sagayaradj S."/>
            <person name="Cavanaugh K."/>
            <person name="Han R."/>
            <person name="Bertier L."/>
            <person name="Beede B."/>
            <person name="Kafkas S."/>
            <person name="Golino D."/>
            <person name="Preece J."/>
            <person name="Michelmore R."/>
        </authorList>
    </citation>
    <scope>NUCLEOTIDE SEQUENCE [LARGE SCALE GENOMIC DNA]</scope>
</reference>
<accession>A0ACC1BDX5</accession>
<dbReference type="Proteomes" id="UP001164250">
    <property type="component" value="Chromosome 5"/>
</dbReference>
<comment type="caution">
    <text evidence="1">The sequence shown here is derived from an EMBL/GenBank/DDBJ whole genome shotgun (WGS) entry which is preliminary data.</text>
</comment>
<sequence>MLSTGELLLGNVKVCGDNVLSLSAGVTENETVNEPDCESEEVIEALTHHAPPKPPTVRGSKRTRAAEVHNLSEKRRRSRINEKMKALQNLIPNSNKTDKASMLDEAIEYLKQLQVQVQVLTLKNGFTLNPMAFPALVQHFQLSEVRMDFNRENGSPQMNTTGTLTLNQQTPSKNIISLPSHCSALNRLHVPNMSSMINSETSFGLDSSIVHTHFGPFHLSTSSGVTSGQDMLQHQQLNVNHSETNPSEFEIGSTSTALLPFNTQASAAKNSGSLEACMIGRDQTEGVHLKNMECNLILSPHLTGMQTRKKRR</sequence>
<evidence type="ECO:0000313" key="2">
    <source>
        <dbReference type="Proteomes" id="UP001164250"/>
    </source>
</evidence>
<organism evidence="1 2">
    <name type="scientific">Pistacia atlantica</name>
    <dbReference type="NCBI Taxonomy" id="434234"/>
    <lineage>
        <taxon>Eukaryota</taxon>
        <taxon>Viridiplantae</taxon>
        <taxon>Streptophyta</taxon>
        <taxon>Embryophyta</taxon>
        <taxon>Tracheophyta</taxon>
        <taxon>Spermatophyta</taxon>
        <taxon>Magnoliopsida</taxon>
        <taxon>eudicotyledons</taxon>
        <taxon>Gunneridae</taxon>
        <taxon>Pentapetalae</taxon>
        <taxon>rosids</taxon>
        <taxon>malvids</taxon>
        <taxon>Sapindales</taxon>
        <taxon>Anacardiaceae</taxon>
        <taxon>Pistacia</taxon>
    </lineage>
</organism>
<protein>
    <submittedName>
        <fullName evidence="1">Uncharacterized protein</fullName>
    </submittedName>
</protein>
<proteinExistence type="predicted"/>
<gene>
    <name evidence="1" type="ORF">Patl1_28661</name>
</gene>
<name>A0ACC1BDX5_9ROSI</name>